<comment type="caution">
    <text evidence="7">The sequence shown here is derived from an EMBL/GenBank/DDBJ whole genome shotgun (WGS) entry which is preliminary data.</text>
</comment>
<dbReference type="Gene3D" id="1.10.1740.10">
    <property type="match status" value="1"/>
</dbReference>
<dbReference type="SUPFAM" id="SSF88659">
    <property type="entry name" value="Sigma3 and sigma4 domains of RNA polymerase sigma factors"/>
    <property type="match status" value="1"/>
</dbReference>
<evidence type="ECO:0000256" key="3">
    <source>
        <dbReference type="ARBA" id="ARBA00023082"/>
    </source>
</evidence>
<dbReference type="InterPro" id="IPR039425">
    <property type="entry name" value="RNA_pol_sigma-70-like"/>
</dbReference>
<dbReference type="SMART" id="SM00421">
    <property type="entry name" value="HTH_LUXR"/>
    <property type="match status" value="1"/>
</dbReference>
<organism evidence="7 8">
    <name type="scientific">Nocardia aurea</name>
    <dbReference type="NCBI Taxonomy" id="2144174"/>
    <lineage>
        <taxon>Bacteria</taxon>
        <taxon>Bacillati</taxon>
        <taxon>Actinomycetota</taxon>
        <taxon>Actinomycetes</taxon>
        <taxon>Mycobacteriales</taxon>
        <taxon>Nocardiaceae</taxon>
        <taxon>Nocardia</taxon>
    </lineage>
</organism>
<evidence type="ECO:0000256" key="5">
    <source>
        <dbReference type="ARBA" id="ARBA00023163"/>
    </source>
</evidence>
<dbReference type="PANTHER" id="PTHR43133">
    <property type="entry name" value="RNA POLYMERASE ECF-TYPE SIGMA FACTO"/>
    <property type="match status" value="1"/>
</dbReference>
<feature type="domain" description="HTH luxR-type" evidence="6">
    <location>
        <begin position="217"/>
        <end position="266"/>
    </location>
</feature>
<evidence type="ECO:0000256" key="2">
    <source>
        <dbReference type="ARBA" id="ARBA00023015"/>
    </source>
</evidence>
<dbReference type="InterPro" id="IPR036388">
    <property type="entry name" value="WH-like_DNA-bd_sf"/>
</dbReference>
<evidence type="ECO:0000313" key="8">
    <source>
        <dbReference type="Proteomes" id="UP001551695"/>
    </source>
</evidence>
<dbReference type="InterPro" id="IPR007627">
    <property type="entry name" value="RNA_pol_sigma70_r2"/>
</dbReference>
<name>A0ABV3G277_9NOCA</name>
<dbReference type="Gene3D" id="1.10.10.10">
    <property type="entry name" value="Winged helix-like DNA-binding domain superfamily/Winged helix DNA-binding domain"/>
    <property type="match status" value="1"/>
</dbReference>
<dbReference type="InterPro" id="IPR013324">
    <property type="entry name" value="RNA_pol_sigma_r3/r4-like"/>
</dbReference>
<evidence type="ECO:0000256" key="1">
    <source>
        <dbReference type="ARBA" id="ARBA00010641"/>
    </source>
</evidence>
<evidence type="ECO:0000259" key="6">
    <source>
        <dbReference type="SMART" id="SM00421"/>
    </source>
</evidence>
<dbReference type="PANTHER" id="PTHR43133:SF46">
    <property type="entry name" value="RNA POLYMERASE SIGMA-70 FACTOR ECF SUBFAMILY"/>
    <property type="match status" value="1"/>
</dbReference>
<protein>
    <submittedName>
        <fullName evidence="7">Sigma-70 family RNA polymerase sigma factor</fullName>
    </submittedName>
</protein>
<dbReference type="Pfam" id="PF08281">
    <property type="entry name" value="Sigma70_r4_2"/>
    <property type="match status" value="1"/>
</dbReference>
<dbReference type="InterPro" id="IPR013249">
    <property type="entry name" value="RNA_pol_sigma70_r4_t2"/>
</dbReference>
<dbReference type="InterPro" id="IPR000792">
    <property type="entry name" value="Tscrpt_reg_LuxR_C"/>
</dbReference>
<dbReference type="Pfam" id="PF04542">
    <property type="entry name" value="Sigma70_r2"/>
    <property type="match status" value="1"/>
</dbReference>
<dbReference type="Proteomes" id="UP001551695">
    <property type="component" value="Unassembled WGS sequence"/>
</dbReference>
<dbReference type="EMBL" id="JBFAKC010000016">
    <property type="protein sequence ID" value="MEV0711693.1"/>
    <property type="molecule type" value="Genomic_DNA"/>
</dbReference>
<proteinExistence type="inferred from homology"/>
<dbReference type="InterPro" id="IPR013325">
    <property type="entry name" value="RNA_pol_sigma_r2"/>
</dbReference>
<comment type="similarity">
    <text evidence="1">Belongs to the sigma-70 factor family. ECF subfamily.</text>
</comment>
<dbReference type="SUPFAM" id="SSF88946">
    <property type="entry name" value="Sigma2 domain of RNA polymerase sigma factors"/>
    <property type="match status" value="1"/>
</dbReference>
<gene>
    <name evidence="7" type="ORF">AB0I48_29465</name>
</gene>
<keyword evidence="8" id="KW-1185">Reference proteome</keyword>
<keyword evidence="4" id="KW-0238">DNA-binding</keyword>
<dbReference type="NCBIfam" id="TIGR02937">
    <property type="entry name" value="sigma70-ECF"/>
    <property type="match status" value="1"/>
</dbReference>
<keyword evidence="5" id="KW-0804">Transcription</keyword>
<dbReference type="InterPro" id="IPR014284">
    <property type="entry name" value="RNA_pol_sigma-70_dom"/>
</dbReference>
<accession>A0ABV3G277</accession>
<evidence type="ECO:0000256" key="4">
    <source>
        <dbReference type="ARBA" id="ARBA00023125"/>
    </source>
</evidence>
<reference evidence="7 8" key="1">
    <citation type="submission" date="2024-06" db="EMBL/GenBank/DDBJ databases">
        <title>The Natural Products Discovery Center: Release of the First 8490 Sequenced Strains for Exploring Actinobacteria Biosynthetic Diversity.</title>
        <authorList>
            <person name="Kalkreuter E."/>
            <person name="Kautsar S.A."/>
            <person name="Yang D."/>
            <person name="Bader C.D."/>
            <person name="Teijaro C.N."/>
            <person name="Fluegel L."/>
            <person name="Davis C.M."/>
            <person name="Simpson J.R."/>
            <person name="Lauterbach L."/>
            <person name="Steele A.D."/>
            <person name="Gui C."/>
            <person name="Meng S."/>
            <person name="Li G."/>
            <person name="Viehrig K."/>
            <person name="Ye F."/>
            <person name="Su P."/>
            <person name="Kiefer A.F."/>
            <person name="Nichols A."/>
            <person name="Cepeda A.J."/>
            <person name="Yan W."/>
            <person name="Fan B."/>
            <person name="Jiang Y."/>
            <person name="Adhikari A."/>
            <person name="Zheng C.-J."/>
            <person name="Schuster L."/>
            <person name="Cowan T.M."/>
            <person name="Smanski M.J."/>
            <person name="Chevrette M.G."/>
            <person name="De Carvalho L.P.S."/>
            <person name="Shen B."/>
        </authorList>
    </citation>
    <scope>NUCLEOTIDE SEQUENCE [LARGE SCALE GENOMIC DNA]</scope>
    <source>
        <strain evidence="7 8">NPDC050403</strain>
    </source>
</reference>
<evidence type="ECO:0000313" key="7">
    <source>
        <dbReference type="EMBL" id="MEV0711693.1"/>
    </source>
</evidence>
<dbReference type="RefSeq" id="WP_357788297.1">
    <property type="nucleotide sequence ID" value="NZ_JBFAKC010000016.1"/>
</dbReference>
<keyword evidence="2" id="KW-0805">Transcription regulation</keyword>
<sequence length="279" mass="31641">MTSDRTPESAWSVGGGWRLSWLPEVELSRRDAMLGMTIDELLSDPELVDDVEIFRIVTGHAERLGCTGEQAALALARRMLDRLADVSPRLVEQLVLAEDAAERARVRAAAHRAGVDREEFAAFYRDFMPRLVAFVIRHGAQPADAADIAQETMIEAYRSWPRITSPSAWCFHVAHRKFLRARTSRYEHPRELLVEQRSALTPPEVEFLGNDTAQRVLARLPGRQRQIMAWIMFGFTPKEIAEELKISPEAVRGSLKKARRALAIMAGDERDRDDRADNR</sequence>
<keyword evidence="3" id="KW-0731">Sigma factor</keyword>